<evidence type="ECO:0000256" key="13">
    <source>
        <dbReference type="ARBA" id="ARBA00047899"/>
    </source>
</evidence>
<dbReference type="Proteomes" id="UP001271007">
    <property type="component" value="Unassembled WGS sequence"/>
</dbReference>
<dbReference type="PROSITE" id="PS50011">
    <property type="entry name" value="PROTEIN_KINASE_DOM"/>
    <property type="match status" value="1"/>
</dbReference>
<dbReference type="AlphaFoldDB" id="A0AAJ0LXM8"/>
<protein>
    <recommendedName>
        <fullName evidence="5">EKC/KEOPS complex subunit BUD32</fullName>
        <ecNumber evidence="3">2.7.11.1</ecNumber>
    </recommendedName>
    <alternativeName>
        <fullName evidence="11 12">Atypical Serine/threonine protein kinase BUD32</fullName>
    </alternativeName>
    <alternativeName>
        <fullName evidence="4">EKC/KEOPS complex subunit bud32</fullName>
    </alternativeName>
</protein>
<evidence type="ECO:0000256" key="5">
    <source>
        <dbReference type="ARBA" id="ARBA00019973"/>
    </source>
</evidence>
<evidence type="ECO:0000256" key="12">
    <source>
        <dbReference type="ARBA" id="ARBA00033194"/>
    </source>
</evidence>
<dbReference type="GO" id="GO:0005634">
    <property type="term" value="C:nucleus"/>
    <property type="evidence" value="ECO:0007669"/>
    <property type="project" value="TreeGrafter"/>
</dbReference>
<keyword evidence="17" id="KW-1185">Reference proteome</keyword>
<evidence type="ECO:0000256" key="1">
    <source>
        <dbReference type="ARBA" id="ARBA00003747"/>
    </source>
</evidence>
<dbReference type="GO" id="GO:0005524">
    <property type="term" value="F:ATP binding"/>
    <property type="evidence" value="ECO:0007669"/>
    <property type="project" value="UniProtKB-KW"/>
</dbReference>
<dbReference type="InterPro" id="IPR000719">
    <property type="entry name" value="Prot_kinase_dom"/>
</dbReference>
<name>A0AAJ0LXM8_9PEZI</name>
<dbReference type="InterPro" id="IPR051334">
    <property type="entry name" value="SRPK"/>
</dbReference>
<comment type="subunit">
    <text evidence="2">Component of the EKC/KEOPS complex composed of at least BUD32, CGI121, GON7, KAE1 and PCC1; the whole complex dimerizes.</text>
</comment>
<dbReference type="GO" id="GO:0004674">
    <property type="term" value="F:protein serine/threonine kinase activity"/>
    <property type="evidence" value="ECO:0007669"/>
    <property type="project" value="UniProtKB-KW"/>
</dbReference>
<dbReference type="EC" id="2.7.11.1" evidence="3"/>
<dbReference type="PROSITE" id="PS00109">
    <property type="entry name" value="PROTEIN_KINASE_TYR"/>
    <property type="match status" value="1"/>
</dbReference>
<keyword evidence="8" id="KW-0547">Nucleotide-binding</keyword>
<gene>
    <name evidence="16" type="ORF">LTR09_000798</name>
</gene>
<evidence type="ECO:0000313" key="16">
    <source>
        <dbReference type="EMBL" id="KAK3059232.1"/>
    </source>
</evidence>
<evidence type="ECO:0000313" key="17">
    <source>
        <dbReference type="Proteomes" id="UP001271007"/>
    </source>
</evidence>
<proteinExistence type="predicted"/>
<dbReference type="Gene3D" id="3.30.200.20">
    <property type="entry name" value="Phosphorylase Kinase, domain 1"/>
    <property type="match status" value="1"/>
</dbReference>
<evidence type="ECO:0000256" key="2">
    <source>
        <dbReference type="ARBA" id="ARBA00011534"/>
    </source>
</evidence>
<reference evidence="16" key="1">
    <citation type="submission" date="2023-04" db="EMBL/GenBank/DDBJ databases">
        <title>Black Yeasts Isolated from many extreme environments.</title>
        <authorList>
            <person name="Coleine C."/>
            <person name="Stajich J.E."/>
            <person name="Selbmann L."/>
        </authorList>
    </citation>
    <scope>NUCLEOTIDE SEQUENCE</scope>
    <source>
        <strain evidence="16">CCFEE 5312</strain>
    </source>
</reference>
<comment type="catalytic activity">
    <reaction evidence="14">
        <text>L-seryl-[protein] + ATP = O-phospho-L-seryl-[protein] + ADP + H(+)</text>
        <dbReference type="Rhea" id="RHEA:17989"/>
        <dbReference type="Rhea" id="RHEA-COMP:9863"/>
        <dbReference type="Rhea" id="RHEA-COMP:11604"/>
        <dbReference type="ChEBI" id="CHEBI:15378"/>
        <dbReference type="ChEBI" id="CHEBI:29999"/>
        <dbReference type="ChEBI" id="CHEBI:30616"/>
        <dbReference type="ChEBI" id="CHEBI:83421"/>
        <dbReference type="ChEBI" id="CHEBI:456216"/>
        <dbReference type="EC" id="2.7.11.1"/>
    </reaction>
</comment>
<dbReference type="InterPro" id="IPR011009">
    <property type="entry name" value="Kinase-like_dom_sf"/>
</dbReference>
<dbReference type="SUPFAM" id="SSF56112">
    <property type="entry name" value="Protein kinase-like (PK-like)"/>
    <property type="match status" value="1"/>
</dbReference>
<evidence type="ECO:0000256" key="8">
    <source>
        <dbReference type="ARBA" id="ARBA00022741"/>
    </source>
</evidence>
<evidence type="ECO:0000256" key="6">
    <source>
        <dbReference type="ARBA" id="ARBA00022527"/>
    </source>
</evidence>
<evidence type="ECO:0000259" key="15">
    <source>
        <dbReference type="PROSITE" id="PS50011"/>
    </source>
</evidence>
<organism evidence="16 17">
    <name type="scientific">Extremus antarcticus</name>
    <dbReference type="NCBI Taxonomy" id="702011"/>
    <lineage>
        <taxon>Eukaryota</taxon>
        <taxon>Fungi</taxon>
        <taxon>Dikarya</taxon>
        <taxon>Ascomycota</taxon>
        <taxon>Pezizomycotina</taxon>
        <taxon>Dothideomycetes</taxon>
        <taxon>Dothideomycetidae</taxon>
        <taxon>Mycosphaerellales</taxon>
        <taxon>Extremaceae</taxon>
        <taxon>Extremus</taxon>
    </lineage>
</organism>
<dbReference type="SMART" id="SM00220">
    <property type="entry name" value="S_TKc"/>
    <property type="match status" value="1"/>
</dbReference>
<keyword evidence="9" id="KW-0418">Kinase</keyword>
<feature type="domain" description="Protein kinase" evidence="15">
    <location>
        <begin position="56"/>
        <end position="296"/>
    </location>
</feature>
<keyword evidence="6" id="KW-0723">Serine/threonine-protein kinase</keyword>
<dbReference type="Pfam" id="PF00069">
    <property type="entry name" value="Pkinase"/>
    <property type="match status" value="1"/>
</dbReference>
<evidence type="ECO:0000256" key="9">
    <source>
        <dbReference type="ARBA" id="ARBA00022777"/>
    </source>
</evidence>
<dbReference type="Gene3D" id="1.10.510.10">
    <property type="entry name" value="Transferase(Phosphotransferase) domain 1"/>
    <property type="match status" value="1"/>
</dbReference>
<evidence type="ECO:0000256" key="3">
    <source>
        <dbReference type="ARBA" id="ARBA00012513"/>
    </source>
</evidence>
<evidence type="ECO:0000256" key="7">
    <source>
        <dbReference type="ARBA" id="ARBA00022679"/>
    </source>
</evidence>
<comment type="function">
    <text evidence="1">Component of the EKC/KEOPS complex that is required for the formation of a threonylcarbamoyl group on adenosine at position 37 (t(6)A37) in tRNAs that read codons beginning with adenine. The complex is probably involved in the transfer of the threonylcarbamoyl moiety of threonylcarbamoyl-AMP (TC-AMP) to the N6 group of A37. BUD32 has ATPase activity in the context of the EKC/KEOPS complex and likely plays a supporting role to the catalytic subunit KAE1. The EKC/KEOPS complex also promotes both telomere uncapping and telomere elongation. The complex is required for efficient recruitment of transcriptional coactivators.</text>
</comment>
<evidence type="ECO:0000256" key="11">
    <source>
        <dbReference type="ARBA" id="ARBA00030980"/>
    </source>
</evidence>
<evidence type="ECO:0000256" key="4">
    <source>
        <dbReference type="ARBA" id="ARBA00013948"/>
    </source>
</evidence>
<comment type="caution">
    <text evidence="16">The sequence shown here is derived from an EMBL/GenBank/DDBJ whole genome shotgun (WGS) entry which is preliminary data.</text>
</comment>
<keyword evidence="7" id="KW-0808">Transferase</keyword>
<dbReference type="GO" id="GO:0000245">
    <property type="term" value="P:spliceosomal complex assembly"/>
    <property type="evidence" value="ECO:0007669"/>
    <property type="project" value="TreeGrafter"/>
</dbReference>
<dbReference type="GO" id="GO:0005737">
    <property type="term" value="C:cytoplasm"/>
    <property type="evidence" value="ECO:0007669"/>
    <property type="project" value="TreeGrafter"/>
</dbReference>
<accession>A0AAJ0LXM8</accession>
<dbReference type="PANTHER" id="PTHR47634">
    <property type="entry name" value="PROTEIN KINASE DOMAIN-CONTAINING PROTEIN-RELATED"/>
    <property type="match status" value="1"/>
</dbReference>
<sequence>MSSSSPLERHPHTATEEERKWRYNTVSFDDVEDIERYAPGGFHPVHLGDAFAEERYRVVHKLGFGGFSTVWLARDEIEQSYVSLKILVADASNSCNELHIHDHLNENSIVHSGSSHTIRLLDHFTIEGPNGSHVALVYELAGPSLRPLYGRGGQPGGHRRLQGSLARKIASQASQALAYLHDSGVVHGDITSANLLFRLANIDEWSQEDVHSHLGEPLKEPIFVASENPAADLKSAPEYVVESAQLWSLDVRSFLEDIVLTDFGISFKSATPPADGIGTPVGYSAPELIFDHKSGM</sequence>
<comment type="catalytic activity">
    <reaction evidence="13">
        <text>L-threonyl-[protein] + ATP = O-phospho-L-threonyl-[protein] + ADP + H(+)</text>
        <dbReference type="Rhea" id="RHEA:46608"/>
        <dbReference type="Rhea" id="RHEA-COMP:11060"/>
        <dbReference type="Rhea" id="RHEA-COMP:11605"/>
        <dbReference type="ChEBI" id="CHEBI:15378"/>
        <dbReference type="ChEBI" id="CHEBI:30013"/>
        <dbReference type="ChEBI" id="CHEBI:30616"/>
        <dbReference type="ChEBI" id="CHEBI:61977"/>
        <dbReference type="ChEBI" id="CHEBI:456216"/>
        <dbReference type="EC" id="2.7.11.1"/>
    </reaction>
</comment>
<dbReference type="GO" id="GO:0050684">
    <property type="term" value="P:regulation of mRNA processing"/>
    <property type="evidence" value="ECO:0007669"/>
    <property type="project" value="TreeGrafter"/>
</dbReference>
<dbReference type="PANTHER" id="PTHR47634:SF9">
    <property type="entry name" value="PROTEIN KINASE DOMAIN-CONTAINING PROTEIN-RELATED"/>
    <property type="match status" value="1"/>
</dbReference>
<dbReference type="InterPro" id="IPR008266">
    <property type="entry name" value="Tyr_kinase_AS"/>
</dbReference>
<evidence type="ECO:0000256" key="10">
    <source>
        <dbReference type="ARBA" id="ARBA00022840"/>
    </source>
</evidence>
<evidence type="ECO:0000256" key="14">
    <source>
        <dbReference type="ARBA" id="ARBA00048679"/>
    </source>
</evidence>
<dbReference type="EMBL" id="JAWDJX010000001">
    <property type="protein sequence ID" value="KAK3059232.1"/>
    <property type="molecule type" value="Genomic_DNA"/>
</dbReference>
<keyword evidence="10" id="KW-0067">ATP-binding</keyword>